<feature type="signal peptide" evidence="1">
    <location>
        <begin position="1"/>
        <end position="19"/>
    </location>
</feature>
<comment type="caution">
    <text evidence="2">The sequence shown here is derived from an EMBL/GenBank/DDBJ whole genome shotgun (WGS) entry which is preliminary data.</text>
</comment>
<evidence type="ECO:0000256" key="1">
    <source>
        <dbReference type="SAM" id="SignalP"/>
    </source>
</evidence>
<protein>
    <submittedName>
        <fullName evidence="2">Uu.00g035200.m01.CDS01</fullName>
    </submittedName>
</protein>
<name>A0AAI8V9U1_9PEZI</name>
<dbReference type="EMBL" id="CAUWAG010000003">
    <property type="protein sequence ID" value="CAJ2500667.1"/>
    <property type="molecule type" value="Genomic_DNA"/>
</dbReference>
<keyword evidence="1" id="KW-0732">Signal</keyword>
<sequence length="325" mass="34928">MYSSNTVIVLSLLSAVSGAAPTASEDTAGRYPSSSVEARDALPGISWLYASAECQPWQYDNLVRAFTDVSQLSIADNAIPEGNNPEFEDFFGQGYTGNQGALFWEIFDNLNRAAMFPSTGEGGVTPATKIYPRCNDVANHCSSQAKVSAYTGDASLYSGPPGAFIVLCPFFWTRDFPHLLDRVAGTPTNSLNSLMTQEHIVLHELMHANAISYGPDGGAYDILDLKSPLPGESDNPNIPGSISSVAVYGVQRCKKFAAKGSPNIRTRKNADNYAWFASGYYFSKAWGVAVDGGENILPPAEDPTGFLEVNDGTVYGDDLVEDEDV</sequence>
<proteinExistence type="predicted"/>
<accession>A0AAI8V9U1</accession>
<reference evidence="2" key="1">
    <citation type="submission" date="2023-10" db="EMBL/GenBank/DDBJ databases">
        <authorList>
            <person name="Hackl T."/>
        </authorList>
    </citation>
    <scope>NUCLEOTIDE SEQUENCE</scope>
</reference>
<keyword evidence="3" id="KW-1185">Reference proteome</keyword>
<dbReference type="GO" id="GO:0008237">
    <property type="term" value="F:metallopeptidase activity"/>
    <property type="evidence" value="ECO:0007669"/>
    <property type="project" value="InterPro"/>
</dbReference>
<organism evidence="2 3">
    <name type="scientific">Anthostomella pinea</name>
    <dbReference type="NCBI Taxonomy" id="933095"/>
    <lineage>
        <taxon>Eukaryota</taxon>
        <taxon>Fungi</taxon>
        <taxon>Dikarya</taxon>
        <taxon>Ascomycota</taxon>
        <taxon>Pezizomycotina</taxon>
        <taxon>Sordariomycetes</taxon>
        <taxon>Xylariomycetidae</taxon>
        <taxon>Xylariales</taxon>
        <taxon>Xylariaceae</taxon>
        <taxon>Anthostomella</taxon>
    </lineage>
</organism>
<feature type="chain" id="PRO_5042617271" evidence="1">
    <location>
        <begin position="20"/>
        <end position="325"/>
    </location>
</feature>
<dbReference type="Gene3D" id="3.40.390.10">
    <property type="entry name" value="Collagenase (Catalytic Domain)"/>
    <property type="match status" value="1"/>
</dbReference>
<dbReference type="Proteomes" id="UP001295740">
    <property type="component" value="Unassembled WGS sequence"/>
</dbReference>
<dbReference type="InterPro" id="IPR024079">
    <property type="entry name" value="MetalloPept_cat_dom_sf"/>
</dbReference>
<dbReference type="AlphaFoldDB" id="A0AAI8V9U1"/>
<evidence type="ECO:0000313" key="2">
    <source>
        <dbReference type="EMBL" id="CAJ2500667.1"/>
    </source>
</evidence>
<gene>
    <name evidence="2" type="ORF">KHLLAP_LOCUS1135</name>
</gene>
<dbReference type="SUPFAM" id="SSF55486">
    <property type="entry name" value="Metalloproteases ('zincins'), catalytic domain"/>
    <property type="match status" value="1"/>
</dbReference>
<evidence type="ECO:0000313" key="3">
    <source>
        <dbReference type="Proteomes" id="UP001295740"/>
    </source>
</evidence>